<feature type="binding site" evidence="16">
    <location>
        <begin position="306"/>
        <end position="310"/>
    </location>
    <ligand>
        <name>substrate</name>
    </ligand>
</feature>
<evidence type="ECO:0000259" key="18">
    <source>
        <dbReference type="SMART" id="SM00642"/>
    </source>
</evidence>
<dbReference type="PANTHER" id="PTHR43651:SF11">
    <property type="entry name" value="MALTO-OLIGOSYLTREHALOSE TREHALOHYDROLASE"/>
    <property type="match status" value="1"/>
</dbReference>
<accession>A0A031LIT3</accession>
<dbReference type="Gene3D" id="3.20.20.80">
    <property type="entry name" value="Glycosidases"/>
    <property type="match status" value="1"/>
</dbReference>
<dbReference type="EC" id="3.2.1.141" evidence="4 13"/>
<evidence type="ECO:0000256" key="17">
    <source>
        <dbReference type="PIRSR" id="PIRSR006337-3"/>
    </source>
</evidence>
<dbReference type="NCBIfam" id="TIGR02402">
    <property type="entry name" value="trehalose_TreZ"/>
    <property type="match status" value="1"/>
</dbReference>
<dbReference type="InterPro" id="IPR006047">
    <property type="entry name" value="GH13_cat_dom"/>
</dbReference>
<keyword evidence="8" id="KW-0119">Carbohydrate metabolism</keyword>
<dbReference type="STRING" id="1160895.CM19_11285"/>
<evidence type="ECO:0000256" key="12">
    <source>
        <dbReference type="ARBA" id="ARBA00034013"/>
    </source>
</evidence>
<dbReference type="InterPro" id="IPR044901">
    <property type="entry name" value="Trehalose_TreZ_E-set_sf"/>
</dbReference>
<dbReference type="PANTHER" id="PTHR43651">
    <property type="entry name" value="1,4-ALPHA-GLUCAN-BRANCHING ENZYME"/>
    <property type="match status" value="1"/>
</dbReference>
<evidence type="ECO:0000256" key="15">
    <source>
        <dbReference type="PIRSR" id="PIRSR006337-1"/>
    </source>
</evidence>
<comment type="pathway">
    <text evidence="2 14">Glycan biosynthesis; trehalose biosynthesis.</text>
</comment>
<dbReference type="EMBL" id="JFZT01000057">
    <property type="protein sequence ID" value="EZQ02047.1"/>
    <property type="molecule type" value="Genomic_DNA"/>
</dbReference>
<dbReference type="GO" id="GO:0005992">
    <property type="term" value="P:trehalose biosynthetic process"/>
    <property type="evidence" value="ECO:0007669"/>
    <property type="project" value="UniProtKB-UniRule"/>
</dbReference>
<dbReference type="SMART" id="SM00642">
    <property type="entry name" value="Aamy"/>
    <property type="match status" value="1"/>
</dbReference>
<evidence type="ECO:0000256" key="4">
    <source>
        <dbReference type="ARBA" id="ARBA00012268"/>
    </source>
</evidence>
<dbReference type="SUPFAM" id="SSF51445">
    <property type="entry name" value="(Trans)glycosidases"/>
    <property type="match status" value="1"/>
</dbReference>
<evidence type="ECO:0000256" key="3">
    <source>
        <dbReference type="ARBA" id="ARBA00008061"/>
    </source>
</evidence>
<dbReference type="GO" id="GO:0033942">
    <property type="term" value="F:4-alpha-D-(1-&gt;4)-alpha-D-glucanotrehalose trehalohydrolase activity"/>
    <property type="evidence" value="ECO:0007669"/>
    <property type="project" value="UniProtKB-EC"/>
</dbReference>
<feature type="active site" description="Nucleophile" evidence="15">
    <location>
        <position position="248"/>
    </location>
</feature>
<keyword evidence="20" id="KW-1185">Reference proteome</keyword>
<evidence type="ECO:0000313" key="19">
    <source>
        <dbReference type="EMBL" id="EZQ02047.1"/>
    </source>
</evidence>
<proteinExistence type="inferred from homology"/>
<evidence type="ECO:0000256" key="13">
    <source>
        <dbReference type="NCBIfam" id="TIGR02402"/>
    </source>
</evidence>
<comment type="caution">
    <text evidence="19">The sequence shown here is derived from an EMBL/GenBank/DDBJ whole genome shotgun (WGS) entry which is preliminary data.</text>
</comment>
<protein>
    <recommendedName>
        <fullName evidence="5 13">Malto-oligosyltrehalose trehalohydrolase</fullName>
        <shortName evidence="14">MTHase</shortName>
        <ecNumber evidence="4 13">3.2.1.141</ecNumber>
    </recommendedName>
    <alternativeName>
        <fullName evidence="11 14">4-alpha-D-((1-&gt;4)-alpha-D-glucano)trehalose trehalohydrolase</fullName>
    </alternativeName>
    <alternativeName>
        <fullName evidence="10 14">Maltooligosyl trehalose trehalohydrolase</fullName>
    </alternativeName>
</protein>
<comment type="subcellular location">
    <subcellularLocation>
        <location evidence="1 15">Cytoplasm</location>
    </subcellularLocation>
</comment>
<dbReference type="InterPro" id="IPR017853">
    <property type="entry name" value="GH"/>
</dbReference>
<dbReference type="CDD" id="cd11325">
    <property type="entry name" value="AmyAc_GTHase"/>
    <property type="match status" value="1"/>
</dbReference>
<dbReference type="Proteomes" id="UP000024332">
    <property type="component" value="Unassembled WGS sequence"/>
</dbReference>
<evidence type="ECO:0000256" key="1">
    <source>
        <dbReference type="ARBA" id="ARBA00004496"/>
    </source>
</evidence>
<comment type="catalytic activity">
    <reaction evidence="12 14">
        <text>hydrolysis of (1-&gt;4)-alpha-D-glucosidic linkage in 4-alpha-D-[(1-&gt;4)-alpha-D-glucanosyl]n trehalose to yield trehalose and (1-&gt;4)-alpha-D-glucan.</text>
        <dbReference type="EC" id="3.2.1.141"/>
    </reaction>
</comment>
<dbReference type="Gene3D" id="1.10.10.760">
    <property type="entry name" value="E-set domains of sugar-utilizing enzymes"/>
    <property type="match status" value="1"/>
</dbReference>
<name>A0A031LIT3_9CREN</name>
<dbReference type="SUPFAM" id="SSF81296">
    <property type="entry name" value="E set domains"/>
    <property type="match status" value="1"/>
</dbReference>
<evidence type="ECO:0000256" key="14">
    <source>
        <dbReference type="PIRNR" id="PIRNR006337"/>
    </source>
</evidence>
<dbReference type="UniPathway" id="UPA00299"/>
<keyword evidence="6" id="KW-0963">Cytoplasm</keyword>
<evidence type="ECO:0000256" key="8">
    <source>
        <dbReference type="ARBA" id="ARBA00023277"/>
    </source>
</evidence>
<feature type="domain" description="Glycosyl hydrolase family 13 catalytic" evidence="18">
    <location>
        <begin position="104"/>
        <end position="483"/>
    </location>
</feature>
<dbReference type="PIRSF" id="PIRSF006337">
    <property type="entry name" value="Trehalose_TreZ"/>
    <property type="match status" value="1"/>
</dbReference>
<sequence length="554" mass="63930">MDIGANLEENEVKFRVWAPFLKSLKIKVNDREFDLEEEEKGYFSTYVKAKEGDRYGYLINGNEIPDPVSRFQPEGVHKKSEIVSPNFNWEDKNWKGIEMPIIYEMHVGAFGNDFYGVAKKIPYLRELGITAIELMPVSQFAGNRNWGYDGVMLYAVQNSYGGPKGLKYLVNEAHKNGIGVIIDVVYNHIGPEGNYLGLFGPYFSSRYKTPWGPIFNFDESWSDEVRHYVIQNVLYWINEYHADGLRLDAVHSIYDMSPKHILREIMETVEKNERKAIIIAESDLNDPRIILPPVKCGYGLDAQWSDDLHHAIHAFFTGERDSYYEDFGEIEKIAKALKDVFVYDGVYSKFRKKTHGFPVGNLPGNKFVVYCQNHDQVGNRLDGKRIISLVGKEKAKMLPFLYLLSPYIPMLFMGEEYGEENPFLFFTDFSDAEIIKGLREGRKKEMGKYYYEPQSEETFNRSKLSWKIDEELLGLYKALISLRKGEMRGFSRDIEVKTNQGGIIYTRGRYIIVIALQKMKVEYKGELIISTNSKCPQKIPAEVEGCAAVYKYNE</sequence>
<gene>
    <name evidence="19" type="ORF">CM19_11285</name>
</gene>
<evidence type="ECO:0000256" key="16">
    <source>
        <dbReference type="PIRSR" id="PIRSR006337-2"/>
    </source>
</evidence>
<dbReference type="InterPro" id="IPR014756">
    <property type="entry name" value="Ig_E-set"/>
</dbReference>
<dbReference type="InterPro" id="IPR013783">
    <property type="entry name" value="Ig-like_fold"/>
</dbReference>
<feature type="site" description="Transition state stabilizer" evidence="17">
    <location>
        <position position="375"/>
    </location>
</feature>
<feature type="binding site" evidence="16">
    <location>
        <begin position="374"/>
        <end position="379"/>
    </location>
    <ligand>
        <name>substrate</name>
    </ligand>
</feature>
<dbReference type="CDD" id="cd02853">
    <property type="entry name" value="E_set_MTHase_like_N"/>
    <property type="match status" value="1"/>
</dbReference>
<evidence type="ECO:0000256" key="9">
    <source>
        <dbReference type="ARBA" id="ARBA00023295"/>
    </source>
</evidence>
<dbReference type="GO" id="GO:0005737">
    <property type="term" value="C:cytoplasm"/>
    <property type="evidence" value="ECO:0007669"/>
    <property type="project" value="UniProtKB-SubCell"/>
</dbReference>
<dbReference type="RefSeq" id="WP_420804728.1">
    <property type="nucleotide sequence ID" value="NZ_JFZT01000057.1"/>
</dbReference>
<dbReference type="Pfam" id="PF00128">
    <property type="entry name" value="Alpha-amylase"/>
    <property type="match status" value="1"/>
</dbReference>
<reference evidence="19 20" key="1">
    <citation type="submission" date="2014-03" db="EMBL/GenBank/DDBJ databases">
        <title>Draft genome sequence of the novel thermoacidophilic archaea Acidianus copahuensis ALE1 strain, isolated from Copahue volcanic area in Neuquen Argentina.</title>
        <authorList>
            <person name="Urbieta M.S."/>
            <person name="Rascovan N."/>
            <person name="Castro C."/>
            <person name="Revale S."/>
            <person name="Giaveno M.A."/>
            <person name="Vazquez M.P."/>
            <person name="Donati E.R."/>
        </authorList>
    </citation>
    <scope>NUCLEOTIDE SEQUENCE [LARGE SCALE GENOMIC DNA]</scope>
    <source>
        <strain evidence="19 20">ALE1</strain>
    </source>
</reference>
<evidence type="ECO:0000256" key="5">
    <source>
        <dbReference type="ARBA" id="ARBA00015938"/>
    </source>
</evidence>
<evidence type="ECO:0000256" key="6">
    <source>
        <dbReference type="ARBA" id="ARBA00022490"/>
    </source>
</evidence>
<dbReference type="Gene3D" id="2.60.40.10">
    <property type="entry name" value="Immunoglobulins"/>
    <property type="match status" value="1"/>
</dbReference>
<comment type="similarity">
    <text evidence="3 14">Belongs to the glycosyl hydrolase 13 family.</text>
</comment>
<evidence type="ECO:0000256" key="7">
    <source>
        <dbReference type="ARBA" id="ARBA00022801"/>
    </source>
</evidence>
<feature type="binding site" evidence="16">
    <location>
        <begin position="246"/>
        <end position="251"/>
    </location>
    <ligand>
        <name>substrate</name>
    </ligand>
</feature>
<evidence type="ECO:0000313" key="20">
    <source>
        <dbReference type="Proteomes" id="UP000024332"/>
    </source>
</evidence>
<evidence type="ECO:0000256" key="11">
    <source>
        <dbReference type="ARBA" id="ARBA00033284"/>
    </source>
</evidence>
<dbReference type="InterPro" id="IPR012768">
    <property type="entry name" value="Trehalose_TreZ"/>
</dbReference>
<evidence type="ECO:0000256" key="10">
    <source>
        <dbReference type="ARBA" id="ARBA00032057"/>
    </source>
</evidence>
<organism evidence="19 20">
    <name type="scientific">Candidatus Acidianus copahuensis</name>
    <dbReference type="NCBI Taxonomy" id="1160895"/>
    <lineage>
        <taxon>Archaea</taxon>
        <taxon>Thermoproteota</taxon>
        <taxon>Thermoprotei</taxon>
        <taxon>Sulfolobales</taxon>
        <taxon>Sulfolobaceae</taxon>
        <taxon>Acidianus</taxon>
    </lineage>
</organism>
<dbReference type="AlphaFoldDB" id="A0A031LIT3"/>
<feature type="active site" description="Proton donor" evidence="15">
    <location>
        <position position="281"/>
    </location>
</feature>
<keyword evidence="9 14" id="KW-0326">Glycosidase</keyword>
<evidence type="ECO:0000256" key="2">
    <source>
        <dbReference type="ARBA" id="ARBA00005199"/>
    </source>
</evidence>
<keyword evidence="7 14" id="KW-0378">Hydrolase</keyword>